<dbReference type="PANTHER" id="PTHR45774">
    <property type="entry name" value="BTB/POZ DOMAIN-CONTAINING"/>
    <property type="match status" value="1"/>
</dbReference>
<protein>
    <submittedName>
        <fullName evidence="9">BTB domain containing 6</fullName>
    </submittedName>
</protein>
<dbReference type="GO" id="GO:0005829">
    <property type="term" value="C:cytosol"/>
    <property type="evidence" value="ECO:0007669"/>
    <property type="project" value="TreeGrafter"/>
</dbReference>
<dbReference type="Proteomes" id="UP000472277">
    <property type="component" value="Chromosome 33"/>
</dbReference>
<dbReference type="OrthoDB" id="636773at2759"/>
<dbReference type="Pfam" id="PF08005">
    <property type="entry name" value="PHR"/>
    <property type="match status" value="1"/>
</dbReference>
<sequence>MQHSSISDTICINCQRRIIATTVDPRVRGLFIGKGSTLCVPMPTADCRLLHHGRIMKCLTFLLLLPETLKKSKKTGKHTGRLPVCYEILTLSLKKKMAAELYPATTNLTNNGTTVTASDKKSDVQVTQSTTAATTPTTQQNINNNNVDPPSWQSSHPTLRERNALMFNNELMADIHFIVGPPGESQKVPVHKYVLAVGSSVFCAMFYGDLAEEESEIHIPDVEPAAFLILLNYMYSDAIDLEADTVLATLYAAKKYIVPALAKACVTFLETSLEAKNACVLLSQSRLFEEPELTQRCWEVIDAQAELALGSEGFCEIDLQTLKIILQRETLNSKEVVVFDAVMSWATAECKRQGLRATTHNKRSVLGKALYLVRIPTMTLEEFADGAAQSDILTLEETHDIFLWYTAATKPKLDFPLAQRQGLAPQRCHRFQSSAYRSNQWRYRGRCDSIQFAVDKRIFIAGLGLYGSSGGKAEYSVKIELKRQGVTLAQNLTTFVSDGSSCTFSVWFEHPVQVEQDAFYTVSVVLDGNELSYFGQEGMTEVQCGKVTFQFQCSSDSTNGTGVQGGQIPELVFYA</sequence>
<dbReference type="SMART" id="SM00225">
    <property type="entry name" value="BTB"/>
    <property type="match status" value="1"/>
</dbReference>
<dbReference type="CDD" id="cd18349">
    <property type="entry name" value="BTB_POZ_BTBD6"/>
    <property type="match status" value="1"/>
</dbReference>
<keyword evidence="10" id="KW-1185">Reference proteome</keyword>
<dbReference type="InterPro" id="IPR038648">
    <property type="entry name" value="PHR_sf"/>
</dbReference>
<accession>A0A674DXR8</accession>
<dbReference type="PANTHER" id="PTHR45774:SF5">
    <property type="entry name" value="BTB_POZ DOMAIN-CONTAINING PROTEIN 6"/>
    <property type="match status" value="1"/>
</dbReference>
<evidence type="ECO:0000259" key="8">
    <source>
        <dbReference type="PROSITE" id="PS50097"/>
    </source>
</evidence>
<evidence type="ECO:0000256" key="5">
    <source>
        <dbReference type="ARBA" id="ARBA00054464"/>
    </source>
</evidence>
<dbReference type="Pfam" id="PF07707">
    <property type="entry name" value="BACK"/>
    <property type="match status" value="1"/>
</dbReference>
<organism evidence="9 10">
    <name type="scientific">Salmo trutta</name>
    <name type="common">Brown trout</name>
    <dbReference type="NCBI Taxonomy" id="8032"/>
    <lineage>
        <taxon>Eukaryota</taxon>
        <taxon>Metazoa</taxon>
        <taxon>Chordata</taxon>
        <taxon>Craniata</taxon>
        <taxon>Vertebrata</taxon>
        <taxon>Euteleostomi</taxon>
        <taxon>Actinopterygii</taxon>
        <taxon>Neopterygii</taxon>
        <taxon>Teleostei</taxon>
        <taxon>Protacanthopterygii</taxon>
        <taxon>Salmoniformes</taxon>
        <taxon>Salmonidae</taxon>
        <taxon>Salmoninae</taxon>
        <taxon>Salmo</taxon>
    </lineage>
</organism>
<dbReference type="FunFam" id="2.60.120.820:FF:000001">
    <property type="entry name" value="BTB/POZ domain-containing protein 3"/>
    <property type="match status" value="1"/>
</dbReference>
<dbReference type="FunFam" id="3.30.710.10:FF:000015">
    <property type="entry name" value="BTB/POZ domain-containing protein 3"/>
    <property type="match status" value="1"/>
</dbReference>
<feature type="domain" description="BTB" evidence="8">
    <location>
        <begin position="173"/>
        <end position="243"/>
    </location>
</feature>
<dbReference type="Pfam" id="PF00651">
    <property type="entry name" value="BTB"/>
    <property type="match status" value="1"/>
</dbReference>
<evidence type="ECO:0000313" key="10">
    <source>
        <dbReference type="Proteomes" id="UP000472277"/>
    </source>
</evidence>
<evidence type="ECO:0000256" key="3">
    <source>
        <dbReference type="ARBA" id="ARBA00022786"/>
    </source>
</evidence>
<dbReference type="Gene3D" id="3.30.710.10">
    <property type="entry name" value="Potassium Channel Kv1.1, Chain A"/>
    <property type="match status" value="1"/>
</dbReference>
<dbReference type="Ensembl" id="ENSSTUT00000107885.1">
    <property type="protein sequence ID" value="ENSSTUP00000100563.1"/>
    <property type="gene ID" value="ENSSTUG00000045054.1"/>
</dbReference>
<dbReference type="InterPro" id="IPR011333">
    <property type="entry name" value="SKP1/BTB/POZ_sf"/>
</dbReference>
<dbReference type="OMA" id="DTICINC"/>
<feature type="compositionally biased region" description="Low complexity" evidence="7">
    <location>
        <begin position="129"/>
        <end position="147"/>
    </location>
</feature>
<dbReference type="InterPro" id="IPR012983">
    <property type="entry name" value="PHR"/>
</dbReference>
<reference evidence="9" key="2">
    <citation type="submission" date="2025-09" db="UniProtKB">
        <authorList>
            <consortium name="Ensembl"/>
        </authorList>
    </citation>
    <scope>IDENTIFICATION</scope>
</reference>
<comment type="function">
    <text evidence="5">Adapter protein for the cul3 E3 ubiquitin-protein ligase complex. Promotes the export of zbtb16/plzf from the nucleus to the cytoplasm and targets zbtb16/plzf for ubiquitination and degradation. Up-regulates neurog1 expression and antagonizes zbtb16/plzf, to promote neurogenesis.</text>
</comment>
<keyword evidence="3" id="KW-0833">Ubl conjugation pathway</keyword>
<dbReference type="Gene3D" id="2.60.120.820">
    <property type="entry name" value="PHR domain"/>
    <property type="match status" value="1"/>
</dbReference>
<feature type="region of interest" description="Disordered" evidence="7">
    <location>
        <begin position="129"/>
        <end position="155"/>
    </location>
</feature>
<keyword evidence="2" id="KW-0963">Cytoplasm</keyword>
<comment type="subcellular location">
    <subcellularLocation>
        <location evidence="1">Cytoplasm</location>
    </subcellularLocation>
</comment>
<dbReference type="Gene3D" id="1.25.40.420">
    <property type="match status" value="1"/>
</dbReference>
<evidence type="ECO:0000313" key="9">
    <source>
        <dbReference type="Ensembl" id="ENSSTUP00000100563.1"/>
    </source>
</evidence>
<dbReference type="InParanoid" id="A0A674DXR8"/>
<name>A0A674DXR8_SALTR</name>
<proteinExistence type="predicted"/>
<dbReference type="PROSITE" id="PS50097">
    <property type="entry name" value="BTB"/>
    <property type="match status" value="1"/>
</dbReference>
<evidence type="ECO:0000256" key="7">
    <source>
        <dbReference type="SAM" id="MobiDB-lite"/>
    </source>
</evidence>
<dbReference type="FunFam" id="1.25.40.420:FF:000003">
    <property type="entry name" value="BTB/POZ domain-containing protein 3"/>
    <property type="match status" value="1"/>
</dbReference>
<dbReference type="InterPro" id="IPR000210">
    <property type="entry name" value="BTB/POZ_dom"/>
</dbReference>
<dbReference type="InterPro" id="IPR049738">
    <property type="entry name" value="BTB_POZ_BTBD6"/>
</dbReference>
<dbReference type="SMART" id="SM00875">
    <property type="entry name" value="BACK"/>
    <property type="match status" value="1"/>
</dbReference>
<evidence type="ECO:0000256" key="6">
    <source>
        <dbReference type="ARBA" id="ARBA00064853"/>
    </source>
</evidence>
<dbReference type="SUPFAM" id="SSF54695">
    <property type="entry name" value="POZ domain"/>
    <property type="match status" value="1"/>
</dbReference>
<evidence type="ECO:0000256" key="1">
    <source>
        <dbReference type="ARBA" id="ARBA00004496"/>
    </source>
</evidence>
<evidence type="ECO:0000256" key="2">
    <source>
        <dbReference type="ARBA" id="ARBA00022490"/>
    </source>
</evidence>
<evidence type="ECO:0000256" key="4">
    <source>
        <dbReference type="ARBA" id="ARBA00022902"/>
    </source>
</evidence>
<comment type="subunit">
    <text evidence="6">Interacts with cul3. Interacts (via BTB domain) with zbtb16/plzf.</text>
</comment>
<keyword evidence="4" id="KW-0524">Neurogenesis</keyword>
<dbReference type="GO" id="GO:0022008">
    <property type="term" value="P:neurogenesis"/>
    <property type="evidence" value="ECO:0007669"/>
    <property type="project" value="TreeGrafter"/>
</dbReference>
<gene>
    <name evidence="9" type="primary">BTBD6</name>
</gene>
<dbReference type="FunCoup" id="A0A674DXR8">
    <property type="interactions" value="537"/>
</dbReference>
<dbReference type="AlphaFoldDB" id="A0A674DXR8"/>
<dbReference type="InterPro" id="IPR011705">
    <property type="entry name" value="BACK"/>
</dbReference>
<reference evidence="9" key="1">
    <citation type="submission" date="2025-08" db="UniProtKB">
        <authorList>
            <consortium name="Ensembl"/>
        </authorList>
    </citation>
    <scope>IDENTIFICATION</scope>
</reference>
<dbReference type="GeneTree" id="ENSGT00940000155720"/>